<dbReference type="OrthoDB" id="258760at2"/>
<evidence type="ECO:0000313" key="3">
    <source>
        <dbReference type="Proteomes" id="UP000236151"/>
    </source>
</evidence>
<proteinExistence type="predicted"/>
<dbReference type="InterPro" id="IPR012337">
    <property type="entry name" value="RNaseH-like_sf"/>
</dbReference>
<gene>
    <name evidence="2" type="ORF">CDQ84_18685</name>
</gene>
<organism evidence="2 3">
    <name type="scientific">Clostridium thermosuccinogenes</name>
    <dbReference type="NCBI Taxonomy" id="84032"/>
    <lineage>
        <taxon>Bacteria</taxon>
        <taxon>Bacillati</taxon>
        <taxon>Bacillota</taxon>
        <taxon>Clostridia</taxon>
        <taxon>Eubacteriales</taxon>
        <taxon>Clostridiaceae</taxon>
        <taxon>Clostridium</taxon>
    </lineage>
</organism>
<keyword evidence="1" id="KW-0472">Membrane</keyword>
<sequence length="156" mass="18416">MAWNIFISNIPEDMLALKIICELYRLRCQVELVSKRWKCHFDIDKVENVGEKYFECLIYGKLIVIALMTAVFSTVFAVMFREQRRLLSMLKFFKNLREKSEILLTSLHNVRGNAIKLYDAFVDVIGRSLDEKRKRKTTQQVLMEHNIPEIVLQMLA</sequence>
<evidence type="ECO:0000256" key="1">
    <source>
        <dbReference type="SAM" id="Phobius"/>
    </source>
</evidence>
<accession>A0A2K2F733</accession>
<feature type="transmembrane region" description="Helical" evidence="1">
    <location>
        <begin position="58"/>
        <end position="80"/>
    </location>
</feature>
<dbReference type="AlphaFoldDB" id="A0A2K2F733"/>
<dbReference type="Proteomes" id="UP000236151">
    <property type="component" value="Unassembled WGS sequence"/>
</dbReference>
<protein>
    <submittedName>
        <fullName evidence="2">Uncharacterized protein</fullName>
    </submittedName>
</protein>
<dbReference type="SUPFAM" id="SSF53098">
    <property type="entry name" value="Ribonuclease H-like"/>
    <property type="match status" value="1"/>
</dbReference>
<dbReference type="RefSeq" id="WP_103083238.1">
    <property type="nucleotide sequence ID" value="NZ_CP021850.1"/>
</dbReference>
<comment type="caution">
    <text evidence="2">The sequence shown here is derived from an EMBL/GenBank/DDBJ whole genome shotgun (WGS) entry which is preliminary data.</text>
</comment>
<keyword evidence="1" id="KW-1133">Transmembrane helix</keyword>
<name>A0A2K2F733_9CLOT</name>
<reference evidence="2 3" key="1">
    <citation type="submission" date="2017-06" db="EMBL/GenBank/DDBJ databases">
        <title>Investigating the central metabolism of Clostridium thermosuccinogenes.</title>
        <authorList>
            <person name="Koendjbiharie J.G."/>
            <person name="van Kranenburg R."/>
        </authorList>
    </citation>
    <scope>NUCLEOTIDE SEQUENCE [LARGE SCALE GENOMIC DNA]</scope>
    <source>
        <strain evidence="2 3">DSM 5806</strain>
    </source>
</reference>
<keyword evidence="3" id="KW-1185">Reference proteome</keyword>
<dbReference type="KEGG" id="cthd:CDO33_14370"/>
<keyword evidence="1" id="KW-0812">Transmembrane</keyword>
<dbReference type="EMBL" id="NIOJ01000100">
    <property type="protein sequence ID" value="PNT94599.1"/>
    <property type="molecule type" value="Genomic_DNA"/>
</dbReference>
<evidence type="ECO:0000313" key="2">
    <source>
        <dbReference type="EMBL" id="PNT94599.1"/>
    </source>
</evidence>